<reference evidence="3" key="1">
    <citation type="submission" date="2015-09" db="EMBL/GenBank/DDBJ databases">
        <title>Draft Genome Sequences of Two Novel Amoeba-resistant Intranuclear Bacteria, Candidatus Berkiella cookevillensis and Candidatus Berkiella aquae.</title>
        <authorList>
            <person name="Mehari Y.T."/>
            <person name="Arivett B.A."/>
            <person name="Farone A.L."/>
            <person name="Gunderson J.H."/>
            <person name="Farone M.B."/>
        </authorList>
    </citation>
    <scope>NUCLEOTIDE SEQUENCE [LARGE SCALE GENOMIC DNA]</scope>
    <source>
        <strain evidence="3">HT99</strain>
    </source>
</reference>
<dbReference type="AlphaFoldDB" id="A0A0Q9YLT3"/>
<name>A0A0Q9YLT3_9GAMM</name>
<evidence type="ECO:0000256" key="2">
    <source>
        <dbReference type="SAM" id="Phobius"/>
    </source>
</evidence>
<keyword evidence="2" id="KW-0472">Membrane</keyword>
<accession>A0A0Q9YLT3</accession>
<evidence type="ECO:0000313" key="3">
    <source>
        <dbReference type="EMBL" id="KRG21616.1"/>
    </source>
</evidence>
<dbReference type="EMBL" id="LKAJ01000004">
    <property type="protein sequence ID" value="KRG21616.1"/>
    <property type="molecule type" value="Genomic_DNA"/>
</dbReference>
<keyword evidence="2" id="KW-1133">Transmembrane helix</keyword>
<sequence>MTAVPSNGNHGVTIVKLFWILFAVVACWLMVPTIFYLSSDNLEMAGQLGDLFGIVNALFSGLAFAILIVELHFQRQELKLTRQAMMDQKDQLKEQSEELKKQNYERLFFNLLYIINQEIDSVTGQREFENEEGFTLLRTVSMQIDSHITPQPSVAELTIELEKLFKKIIKQEFDIIAEKVWFLFKYIEKIGDNYGAETQIYEDILSNALTIHVHRILILYFLTSMGKNIKDVKDYAQKMQMNIDEMLRDHKKSFHL</sequence>
<keyword evidence="2" id="KW-0812">Transmembrane</keyword>
<protein>
    <recommendedName>
        <fullName evidence="4">Phage abortive infection protein</fullName>
    </recommendedName>
</protein>
<comment type="caution">
    <text evidence="3">The sequence shown here is derived from an EMBL/GenBank/DDBJ whole genome shotgun (WGS) entry which is preliminary data.</text>
</comment>
<organism evidence="3">
    <name type="scientific">Candidatus Berkiella aquae</name>
    <dbReference type="NCBI Taxonomy" id="295108"/>
    <lineage>
        <taxon>Bacteria</taxon>
        <taxon>Pseudomonadati</taxon>
        <taxon>Pseudomonadota</taxon>
        <taxon>Gammaproteobacteria</taxon>
        <taxon>Candidatus Berkiellales</taxon>
        <taxon>Candidatus Berkiellaceae</taxon>
        <taxon>Candidatus Berkiella</taxon>
    </lineage>
</organism>
<keyword evidence="1" id="KW-0175">Coiled coil</keyword>
<gene>
    <name evidence="3" type="ORF">HT99x_01369</name>
</gene>
<feature type="transmembrane region" description="Helical" evidence="2">
    <location>
        <begin position="12"/>
        <end position="31"/>
    </location>
</feature>
<dbReference type="STRING" id="295108.HT99x_01369"/>
<proteinExistence type="predicted"/>
<evidence type="ECO:0008006" key="4">
    <source>
        <dbReference type="Google" id="ProtNLM"/>
    </source>
</evidence>
<feature type="transmembrane region" description="Helical" evidence="2">
    <location>
        <begin position="51"/>
        <end position="73"/>
    </location>
</feature>
<evidence type="ECO:0000256" key="1">
    <source>
        <dbReference type="SAM" id="Coils"/>
    </source>
</evidence>
<feature type="coiled-coil region" evidence="1">
    <location>
        <begin position="75"/>
        <end position="105"/>
    </location>
</feature>